<dbReference type="Proteomes" id="UP000593686">
    <property type="component" value="Genome"/>
</dbReference>
<proteinExistence type="predicted"/>
<dbReference type="GeneID" id="65129968"/>
<protein>
    <submittedName>
        <fullName evidence="1">Uncharacterized protein</fullName>
    </submittedName>
</protein>
<keyword evidence="2" id="KW-1185">Reference proteome</keyword>
<dbReference type="EMBL" id="MT774389">
    <property type="protein sequence ID" value="QOR59406.1"/>
    <property type="molecule type" value="Genomic_DNA"/>
</dbReference>
<evidence type="ECO:0000313" key="2">
    <source>
        <dbReference type="Proteomes" id="UP000593686"/>
    </source>
</evidence>
<dbReference type="KEGG" id="vg:65129968"/>
<dbReference type="InterPro" id="IPR057878">
    <property type="entry name" value="CrAss_Ring_2"/>
</dbReference>
<evidence type="ECO:0000313" key="1">
    <source>
        <dbReference type="EMBL" id="QOR59406.1"/>
    </source>
</evidence>
<dbReference type="Pfam" id="PF25702">
    <property type="entry name" value="CrAss_Ring_2"/>
    <property type="match status" value="1"/>
</dbReference>
<reference evidence="1 2" key="1">
    <citation type="submission" date="2020-07" db="EMBL/GenBank/DDBJ databases">
        <title>Taxonomic proposal: Crassvirales, a new order of highly abundant and diverse bacterial viruses.</title>
        <authorList>
            <person name="Shkoporov A.N."/>
            <person name="Stockdale S.R."/>
            <person name="Guerin E."/>
            <person name="Ross R.P."/>
            <person name="Hill C."/>
        </authorList>
    </citation>
    <scope>NUCLEOTIDE SEQUENCE [LARGE SCALE GENOMIC DNA]</scope>
</reference>
<sequence>MSTFREIVYMCSDQLKLSSDDTFFTNDHILYLLKKYRGLFLSQRYKDVRKEIPESNYQTICLDLIQVPVISGEPCEGGTFLRTRDKIPTLMSVGTTKVYPVDYYVGDITLVTRERMKYVGHNKWLQNIIYCSISPDGYMYFKSSNPQYLHLENVRMTGIFEDIDEVEKLSCDSNKTCDILDNKFPMEEALIPQLIETVVKFMTSGLYKPEDAENNANDDLSTMMSFIRNNMKSNLQKQIEG</sequence>
<dbReference type="RefSeq" id="YP_010111564.1">
    <property type="nucleotide sequence ID" value="NC_055882.1"/>
</dbReference>
<accession>A0A7M1RYN9</accession>
<name>A0A7M1RYN9_9CAUD</name>
<organism evidence="1 2">
    <name type="scientific">uncultured phage cr116_1</name>
    <dbReference type="NCBI Taxonomy" id="2772073"/>
    <lineage>
        <taxon>Viruses</taxon>
        <taxon>Duplodnaviria</taxon>
        <taxon>Heunggongvirae</taxon>
        <taxon>Uroviricota</taxon>
        <taxon>Caudoviricetes</taxon>
        <taxon>Crassvirales</taxon>
        <taxon>Steigviridae</taxon>
        <taxon>Asinivirinae</taxon>
        <taxon>Pamirivirus</taxon>
        <taxon>Pamirivirus faecium</taxon>
    </lineage>
</organism>